<dbReference type="Pfam" id="PF22725">
    <property type="entry name" value="GFO_IDH_MocA_C3"/>
    <property type="match status" value="1"/>
</dbReference>
<dbReference type="InterPro" id="IPR000683">
    <property type="entry name" value="Gfo/Idh/MocA-like_OxRdtase_N"/>
</dbReference>
<dbReference type="PANTHER" id="PTHR43249:SF1">
    <property type="entry name" value="D-GLUCOSIDE 3-DEHYDROGENASE"/>
    <property type="match status" value="1"/>
</dbReference>
<dbReference type="OrthoDB" id="9815825at2"/>
<reference evidence="3 4" key="1">
    <citation type="submission" date="2018-05" db="EMBL/GenBank/DDBJ databases">
        <title>Genomic analysis of Gracilibacillus dipsosauri DD1 reveals novel features of a salt-tolerant amylase.</title>
        <authorList>
            <person name="Deutch C.E."/>
            <person name="Yang S."/>
        </authorList>
    </citation>
    <scope>NUCLEOTIDE SEQUENCE [LARGE SCALE GENOMIC DNA]</scope>
    <source>
        <strain evidence="3 4">DD1</strain>
    </source>
</reference>
<feature type="domain" description="Gfo/Idh/MocA-like oxidoreductase N-terminal" evidence="1">
    <location>
        <begin position="3"/>
        <end position="122"/>
    </location>
</feature>
<comment type="caution">
    <text evidence="3">The sequence shown here is derived from an EMBL/GenBank/DDBJ whole genome shotgun (WGS) entry which is preliminary data.</text>
</comment>
<dbReference type="InterPro" id="IPR052515">
    <property type="entry name" value="Gfo/Idh/MocA_Oxidoreductase"/>
</dbReference>
<dbReference type="AlphaFoldDB" id="A0A317L3Y0"/>
<dbReference type="Pfam" id="PF01408">
    <property type="entry name" value="GFO_IDH_MocA"/>
    <property type="match status" value="1"/>
</dbReference>
<evidence type="ECO:0000313" key="3">
    <source>
        <dbReference type="EMBL" id="PWU69690.1"/>
    </source>
</evidence>
<dbReference type="PANTHER" id="PTHR43249">
    <property type="entry name" value="UDP-N-ACETYL-2-AMINO-2-DEOXY-D-GLUCURONATE OXIDASE"/>
    <property type="match status" value="1"/>
</dbReference>
<protein>
    <submittedName>
        <fullName evidence="3">Oxidoreductase</fullName>
    </submittedName>
</protein>
<dbReference type="SUPFAM" id="SSF55347">
    <property type="entry name" value="Glyceraldehyde-3-phosphate dehydrogenase-like, C-terminal domain"/>
    <property type="match status" value="1"/>
</dbReference>
<gene>
    <name evidence="3" type="ORF">DLJ74_01830</name>
</gene>
<evidence type="ECO:0000259" key="1">
    <source>
        <dbReference type="Pfam" id="PF01408"/>
    </source>
</evidence>
<dbReference type="RefSeq" id="WP_109983112.1">
    <property type="nucleotide sequence ID" value="NZ_QGTD01000004.1"/>
</dbReference>
<dbReference type="Gene3D" id="3.40.50.720">
    <property type="entry name" value="NAD(P)-binding Rossmann-like Domain"/>
    <property type="match status" value="1"/>
</dbReference>
<dbReference type="InterPro" id="IPR036291">
    <property type="entry name" value="NAD(P)-bd_dom_sf"/>
</dbReference>
<sequence>MTINIGFIGTGGFTRHHVQILSSFDHVNVVGFVGSSQEKAEKFAEEFSGTNGYASLEEMMAKEKLDAVYICVPPMGHESYEKTLIENQIPFFVEKPLGLEEEAVREIKHLVEERNHLTSVGYHFRYADIVDKWMELNHTVTTGMVTAGWMGSMPPVYWWKNQALSGGQFNEQTTHLVDLIRYLYGEVQSVYAVENQTSAAQSDDTVTVADVGSFTLTMDSGIVVQVANTSVLPGGLGDVHIKAYTNKGMVTWRMKELEVATVGKKSIYSAKTNPYHEEAKAFLQAVETGDRSFILSSYEDAWQSFKIAIAARRSIEENRVIDLKEITD</sequence>
<organism evidence="3 4">
    <name type="scientific">Gracilibacillus dipsosauri</name>
    <dbReference type="NCBI Taxonomy" id="178340"/>
    <lineage>
        <taxon>Bacteria</taxon>
        <taxon>Bacillati</taxon>
        <taxon>Bacillota</taxon>
        <taxon>Bacilli</taxon>
        <taxon>Bacillales</taxon>
        <taxon>Bacillaceae</taxon>
        <taxon>Gracilibacillus</taxon>
    </lineage>
</organism>
<name>A0A317L3Y0_9BACI</name>
<dbReference type="EMBL" id="QGTD01000004">
    <property type="protein sequence ID" value="PWU69690.1"/>
    <property type="molecule type" value="Genomic_DNA"/>
</dbReference>
<evidence type="ECO:0000313" key="4">
    <source>
        <dbReference type="Proteomes" id="UP000245624"/>
    </source>
</evidence>
<dbReference type="InterPro" id="IPR055170">
    <property type="entry name" value="GFO_IDH_MocA-like_dom"/>
</dbReference>
<dbReference type="SUPFAM" id="SSF51735">
    <property type="entry name" value="NAD(P)-binding Rossmann-fold domains"/>
    <property type="match status" value="1"/>
</dbReference>
<dbReference type="Gene3D" id="3.30.360.10">
    <property type="entry name" value="Dihydrodipicolinate Reductase, domain 2"/>
    <property type="match status" value="1"/>
</dbReference>
<dbReference type="Proteomes" id="UP000245624">
    <property type="component" value="Unassembled WGS sequence"/>
</dbReference>
<feature type="domain" description="GFO/IDH/MocA-like oxidoreductase" evidence="2">
    <location>
        <begin position="148"/>
        <end position="250"/>
    </location>
</feature>
<keyword evidence="4" id="KW-1185">Reference proteome</keyword>
<evidence type="ECO:0000259" key="2">
    <source>
        <dbReference type="Pfam" id="PF22725"/>
    </source>
</evidence>
<proteinExistence type="predicted"/>
<accession>A0A317L3Y0</accession>
<dbReference type="GO" id="GO:0000166">
    <property type="term" value="F:nucleotide binding"/>
    <property type="evidence" value="ECO:0007669"/>
    <property type="project" value="InterPro"/>
</dbReference>